<keyword evidence="5" id="KW-0064">Aspartyl protease</keyword>
<keyword evidence="14" id="KW-1185">Reference proteome</keyword>
<dbReference type="PROSITE" id="PS50013">
    <property type="entry name" value="CHROMO_2"/>
    <property type="match status" value="1"/>
</dbReference>
<keyword evidence="8" id="KW-0695">RNA-directed DNA polymerase</keyword>
<dbReference type="SUPFAM" id="SSF53098">
    <property type="entry name" value="Ribonuclease H-like"/>
    <property type="match status" value="1"/>
</dbReference>
<dbReference type="CDD" id="cd01647">
    <property type="entry name" value="RT_LTR"/>
    <property type="match status" value="1"/>
</dbReference>
<dbReference type="InterPro" id="IPR050951">
    <property type="entry name" value="Retrovirus_Pol_polyprotein"/>
</dbReference>
<dbReference type="Gene3D" id="3.30.70.270">
    <property type="match status" value="2"/>
</dbReference>
<dbReference type="GO" id="GO:0003676">
    <property type="term" value="F:nucleic acid binding"/>
    <property type="evidence" value="ECO:0007669"/>
    <property type="project" value="InterPro"/>
</dbReference>
<dbReference type="Pfam" id="PF00078">
    <property type="entry name" value="RVT_1"/>
    <property type="match status" value="1"/>
</dbReference>
<dbReference type="GO" id="GO:0004190">
    <property type="term" value="F:aspartic-type endopeptidase activity"/>
    <property type="evidence" value="ECO:0007669"/>
    <property type="project" value="UniProtKB-KW"/>
</dbReference>
<comment type="caution">
    <text evidence="13">The sequence shown here is derived from an EMBL/GenBank/DDBJ whole genome shotgun (WGS) entry which is preliminary data.</text>
</comment>
<dbReference type="InterPro" id="IPR041373">
    <property type="entry name" value="RT_RNaseH"/>
</dbReference>
<reference evidence="13 14" key="1">
    <citation type="submission" date="2023-03" db="EMBL/GenBank/DDBJ databases">
        <title>Genome sequence of Lichtheimia ornata CBS 291.66.</title>
        <authorList>
            <person name="Mohabir J.T."/>
            <person name="Shea T.P."/>
            <person name="Kurbessoian T."/>
            <person name="Berby B."/>
            <person name="Fontaine J."/>
            <person name="Livny J."/>
            <person name="Gnirke A."/>
            <person name="Stajich J.E."/>
            <person name="Cuomo C.A."/>
        </authorList>
    </citation>
    <scope>NUCLEOTIDE SEQUENCE [LARGE SCALE GENOMIC DNA]</scope>
    <source>
        <strain evidence="13">CBS 291.66</strain>
    </source>
</reference>
<feature type="compositionally biased region" description="Basic residues" evidence="10">
    <location>
        <begin position="1467"/>
        <end position="1487"/>
    </location>
</feature>
<dbReference type="InterPro" id="IPR000477">
    <property type="entry name" value="RT_dom"/>
</dbReference>
<dbReference type="GO" id="GO:0005634">
    <property type="term" value="C:nucleus"/>
    <property type="evidence" value="ECO:0007669"/>
    <property type="project" value="UniProtKB-ARBA"/>
</dbReference>
<dbReference type="GO" id="GO:0004519">
    <property type="term" value="F:endonuclease activity"/>
    <property type="evidence" value="ECO:0007669"/>
    <property type="project" value="UniProtKB-KW"/>
</dbReference>
<evidence type="ECO:0000256" key="6">
    <source>
        <dbReference type="ARBA" id="ARBA00022759"/>
    </source>
</evidence>
<proteinExistence type="predicted"/>
<dbReference type="Gene3D" id="3.30.420.10">
    <property type="entry name" value="Ribonuclease H-like superfamily/Ribonuclease H"/>
    <property type="match status" value="1"/>
</dbReference>
<name>A0AAD7UQV1_9FUNG</name>
<keyword evidence="4" id="KW-0540">Nuclease</keyword>
<dbReference type="InterPro" id="IPR001969">
    <property type="entry name" value="Aspartic_peptidase_AS"/>
</dbReference>
<protein>
    <recommendedName>
        <fullName evidence="1">RNA-directed DNA polymerase</fullName>
        <ecNumber evidence="1">2.7.7.49</ecNumber>
    </recommendedName>
</protein>
<dbReference type="Pfam" id="PF00385">
    <property type="entry name" value="Chromo"/>
    <property type="match status" value="1"/>
</dbReference>
<dbReference type="PANTHER" id="PTHR37984:SF5">
    <property type="entry name" value="PROTEIN NYNRIN-LIKE"/>
    <property type="match status" value="1"/>
</dbReference>
<dbReference type="CDD" id="cd09274">
    <property type="entry name" value="RNase_HI_RT_Ty3"/>
    <property type="match status" value="1"/>
</dbReference>
<dbReference type="FunFam" id="3.30.70.270:FF:000020">
    <property type="entry name" value="Transposon Tf2-6 polyprotein-like Protein"/>
    <property type="match status" value="1"/>
</dbReference>
<feature type="region of interest" description="Disordered" evidence="10">
    <location>
        <begin position="1"/>
        <end position="38"/>
    </location>
</feature>
<evidence type="ECO:0000313" key="13">
    <source>
        <dbReference type="EMBL" id="KAJ8651448.1"/>
    </source>
</evidence>
<dbReference type="InterPro" id="IPR021109">
    <property type="entry name" value="Peptidase_aspartic_dom_sf"/>
</dbReference>
<feature type="compositionally biased region" description="Basic and acidic residues" evidence="10">
    <location>
        <begin position="310"/>
        <end position="319"/>
    </location>
</feature>
<keyword evidence="9" id="KW-0175">Coiled coil</keyword>
<feature type="region of interest" description="Disordered" evidence="10">
    <location>
        <begin position="310"/>
        <end position="335"/>
    </location>
</feature>
<dbReference type="Gene3D" id="2.40.70.10">
    <property type="entry name" value="Acid Proteases"/>
    <property type="match status" value="1"/>
</dbReference>
<gene>
    <name evidence="13" type="ORF">O0I10_013002</name>
</gene>
<dbReference type="Pfam" id="PF00665">
    <property type="entry name" value="rve"/>
    <property type="match status" value="1"/>
</dbReference>
<dbReference type="Gene3D" id="1.10.340.70">
    <property type="match status" value="1"/>
</dbReference>
<evidence type="ECO:0000313" key="14">
    <source>
        <dbReference type="Proteomes" id="UP001234581"/>
    </source>
</evidence>
<dbReference type="CDD" id="cd00303">
    <property type="entry name" value="retropepsin_like"/>
    <property type="match status" value="1"/>
</dbReference>
<evidence type="ECO:0000256" key="4">
    <source>
        <dbReference type="ARBA" id="ARBA00022722"/>
    </source>
</evidence>
<evidence type="ECO:0000259" key="11">
    <source>
        <dbReference type="PROSITE" id="PS50013"/>
    </source>
</evidence>
<evidence type="ECO:0000256" key="5">
    <source>
        <dbReference type="ARBA" id="ARBA00022750"/>
    </source>
</evidence>
<feature type="region of interest" description="Disordered" evidence="10">
    <location>
        <begin position="1451"/>
        <end position="1487"/>
    </location>
</feature>
<organism evidence="13 14">
    <name type="scientific">Lichtheimia ornata</name>
    <dbReference type="NCBI Taxonomy" id="688661"/>
    <lineage>
        <taxon>Eukaryota</taxon>
        <taxon>Fungi</taxon>
        <taxon>Fungi incertae sedis</taxon>
        <taxon>Mucoromycota</taxon>
        <taxon>Mucoromycotina</taxon>
        <taxon>Mucoromycetes</taxon>
        <taxon>Mucorales</taxon>
        <taxon>Lichtheimiaceae</taxon>
        <taxon>Lichtheimia</taxon>
    </lineage>
</organism>
<dbReference type="GeneID" id="83220324"/>
<dbReference type="SUPFAM" id="SSF56672">
    <property type="entry name" value="DNA/RNA polymerases"/>
    <property type="match status" value="1"/>
</dbReference>
<dbReference type="Proteomes" id="UP001234581">
    <property type="component" value="Unassembled WGS sequence"/>
</dbReference>
<dbReference type="Gene3D" id="3.10.10.10">
    <property type="entry name" value="HIV Type 1 Reverse Transcriptase, subunit A, domain 1"/>
    <property type="match status" value="1"/>
</dbReference>
<dbReference type="Gene3D" id="2.40.50.40">
    <property type="match status" value="1"/>
</dbReference>
<dbReference type="SUPFAM" id="SSF54160">
    <property type="entry name" value="Chromo domain-like"/>
    <property type="match status" value="1"/>
</dbReference>
<dbReference type="InterPro" id="IPR001584">
    <property type="entry name" value="Integrase_cat-core"/>
</dbReference>
<feature type="domain" description="Chromo" evidence="11">
    <location>
        <begin position="1395"/>
        <end position="1454"/>
    </location>
</feature>
<feature type="compositionally biased region" description="Basic and acidic residues" evidence="10">
    <location>
        <begin position="326"/>
        <end position="335"/>
    </location>
</feature>
<dbReference type="InterPro" id="IPR023780">
    <property type="entry name" value="Chromo_domain"/>
</dbReference>
<evidence type="ECO:0000259" key="12">
    <source>
        <dbReference type="PROSITE" id="PS50994"/>
    </source>
</evidence>
<dbReference type="CDD" id="cd00024">
    <property type="entry name" value="CD_CSD"/>
    <property type="match status" value="1"/>
</dbReference>
<dbReference type="PROSITE" id="PS50994">
    <property type="entry name" value="INTEGRASE"/>
    <property type="match status" value="1"/>
</dbReference>
<dbReference type="GO" id="GO:0006508">
    <property type="term" value="P:proteolysis"/>
    <property type="evidence" value="ECO:0007669"/>
    <property type="project" value="InterPro"/>
</dbReference>
<evidence type="ECO:0000256" key="9">
    <source>
        <dbReference type="SAM" id="Coils"/>
    </source>
</evidence>
<dbReference type="InterPro" id="IPR016197">
    <property type="entry name" value="Chromo-like_dom_sf"/>
</dbReference>
<dbReference type="InterPro" id="IPR012337">
    <property type="entry name" value="RNaseH-like_sf"/>
</dbReference>
<evidence type="ECO:0000256" key="8">
    <source>
        <dbReference type="ARBA" id="ARBA00022918"/>
    </source>
</evidence>
<dbReference type="InterPro" id="IPR036397">
    <property type="entry name" value="RNaseH_sf"/>
</dbReference>
<dbReference type="SUPFAM" id="SSF50630">
    <property type="entry name" value="Acid proteases"/>
    <property type="match status" value="1"/>
</dbReference>
<dbReference type="InterPro" id="IPR000953">
    <property type="entry name" value="Chromo/chromo_shadow_dom"/>
</dbReference>
<keyword evidence="5" id="KW-0645">Protease</keyword>
<dbReference type="Pfam" id="PF13975">
    <property type="entry name" value="gag-asp_proteas"/>
    <property type="match status" value="1"/>
</dbReference>
<dbReference type="InterPro" id="IPR043502">
    <property type="entry name" value="DNA/RNA_pol_sf"/>
</dbReference>
<dbReference type="EC" id="2.7.7.49" evidence="1"/>
<dbReference type="GO" id="GO:0015074">
    <property type="term" value="P:DNA integration"/>
    <property type="evidence" value="ECO:0007669"/>
    <property type="project" value="InterPro"/>
</dbReference>
<dbReference type="PANTHER" id="PTHR37984">
    <property type="entry name" value="PROTEIN CBG26694"/>
    <property type="match status" value="1"/>
</dbReference>
<evidence type="ECO:0000256" key="1">
    <source>
        <dbReference type="ARBA" id="ARBA00012493"/>
    </source>
</evidence>
<dbReference type="EMBL" id="JARTCD010000198">
    <property type="protein sequence ID" value="KAJ8651448.1"/>
    <property type="molecule type" value="Genomic_DNA"/>
</dbReference>
<feature type="compositionally biased region" description="Low complexity" evidence="10">
    <location>
        <begin position="1451"/>
        <end position="1466"/>
    </location>
</feature>
<evidence type="ECO:0000256" key="3">
    <source>
        <dbReference type="ARBA" id="ARBA00022695"/>
    </source>
</evidence>
<sequence length="1487" mass="170632">MSSNKPTSPAPMDVDKSPKETPTGNHVQKQKPSDPRMRKALEAYKKMVEEVEQREQVYNDVALCDDIEPLEKKRKMLELKEAQDNLENSKKLWRKQHPQRLEFLSLEEAEQEKERREAREKAQQHVVPKDLPVLQIAGGYKWNPQKVVHNSAAAFVRAFERELSAHGLPIEKHWERLLSRAMNDPQYLWLKDQMASMEQPITWKAISTQIITKYDTHVQRYKAMRRVVRMQQGANEPLNSYVVKFQQLSLEADMPPGLLLNIIFLSSLQPKYAEQALLAIVNRYGSDMPDDLEEVCQIVAAMKMAEIGEKREADRDHGNLQKRFKSKSDDKPRTKRCDYCHRQWKPGHRCDEYYEKNGKKSHNQKNMVQRAARLNDGDEVVDTTLPCKLKKSKHDYIDEVLTPITIQKHKIKALVDTGATFTALDLDFVNNAQIKYHMVNGTITLGSNGTTVPRIGRTDTLEVSYNGKTHYQAFEVMRLARNHPMAIGMDMMALLGIGYVGLATSWTTPSKQEEVEIDDAPYKPDAAPAGDQKAMNAFIQVINPSLDANAKIPKGTFCNIPQSIIELNTPEGVACYRRQYEFPITRRAIVDDTVNEWLNEGIIKEVPANIDNRWNSPLTFAPKKDMSGKKVGVRLCLDPRHINQHLPDDRHPLPLIRSIFEQLAGASVFSTLDLKSAFHRFKIHDKDQHKTTFTAVNGKQYMFVGCPFGLKPISAKFQRVMQILFDDLPFVTTFVDDIVVYSTNLNQHAQHVCTVLNRLTNAHLLLNASKCHFAQRVVYLLGFRVSAEGIQLDSRKVTNVLEWPTPRSGKDVQRFLGIVNYFRDHIPNVARLTSSLDKLRHAGDLSKVWTSQHDKAFYNIKYAVSHAPMLRHVDLRLPFHLATDASNDGIGAVLYQKHHGKNNIVGFMARALSKSERNYSVTKRELLAIIFAFKKFHKFLWGAPFTLYTDHKALMYLHTQKDPNPMMIKWLDTLLDYQFTVVYLPGIANILPDHLSRLFSPLDQTLEGGKALYHINNVDKAVNKPLLMRAVDLLDMLQPPISERKSILENAHLFGHFGADAIVRAIHNNGLHWPSMKDQAVELVSSCKECQKFNIAKNGYNPLRPIRSYVPGDHWALDLAGPMTTTSKGNNYLLVLVDVCTRYCILRAIPDKQSHTIVNNLIQIFCDFGLPRILQSDNGTEFVNDLMRQFKRAAGFDHRLVTPYHPRANGVAERWVQTSVRAIKKRVQGVHKDWDIYVPAVQLAFNAKISTRLNTAPFSLMFARKLNDFKDYRDDQDLSPMQRNDLLQRIDDMSNIIFPAIKERIDNVTSKQKGKFDKKHQLIEFPINSHVMKRVLQKKGKLHPEYDGPYTVVRKTKGGSYVLKDEQDELLPIDVPPSQLKLISHDEVLPADQVYEVDHIVAHKQQKDGHYLYKVRWKGYPPDEDTWEPYQHFTSPNVINAYWERLGIEQPSIPHDTIPTTTITSSRTRKRRNPTPHNTRTSKRHRR</sequence>
<dbReference type="InterPro" id="IPR043128">
    <property type="entry name" value="Rev_trsase/Diguanyl_cyclase"/>
</dbReference>
<dbReference type="Pfam" id="PF17921">
    <property type="entry name" value="Integrase_H2C2"/>
    <property type="match status" value="1"/>
</dbReference>
<keyword evidence="2" id="KW-0808">Transferase</keyword>
<evidence type="ECO:0000256" key="10">
    <source>
        <dbReference type="SAM" id="MobiDB-lite"/>
    </source>
</evidence>
<accession>A0AAD7UQV1</accession>
<evidence type="ECO:0000256" key="7">
    <source>
        <dbReference type="ARBA" id="ARBA00022801"/>
    </source>
</evidence>
<dbReference type="InterPro" id="IPR041588">
    <property type="entry name" value="Integrase_H2C2"/>
</dbReference>
<keyword evidence="3" id="KW-0548">Nucleotidyltransferase</keyword>
<feature type="coiled-coil region" evidence="9">
    <location>
        <begin position="41"/>
        <end position="126"/>
    </location>
</feature>
<dbReference type="GO" id="GO:0003964">
    <property type="term" value="F:RNA-directed DNA polymerase activity"/>
    <property type="evidence" value="ECO:0007669"/>
    <property type="project" value="UniProtKB-KW"/>
</dbReference>
<evidence type="ECO:0000256" key="2">
    <source>
        <dbReference type="ARBA" id="ARBA00022679"/>
    </source>
</evidence>
<dbReference type="Pfam" id="PF17917">
    <property type="entry name" value="RT_RNaseH"/>
    <property type="match status" value="1"/>
</dbReference>
<keyword evidence="6" id="KW-0255">Endonuclease</keyword>
<dbReference type="RefSeq" id="XP_058336363.1">
    <property type="nucleotide sequence ID" value="XM_058492873.1"/>
</dbReference>
<feature type="domain" description="Integrase catalytic" evidence="12">
    <location>
        <begin position="1107"/>
        <end position="1265"/>
    </location>
</feature>
<keyword evidence="7" id="KW-0378">Hydrolase</keyword>
<dbReference type="SMART" id="SM00298">
    <property type="entry name" value="CHROMO"/>
    <property type="match status" value="1"/>
</dbReference>
<dbReference type="PROSITE" id="PS00141">
    <property type="entry name" value="ASP_PROTEASE"/>
    <property type="match status" value="1"/>
</dbReference>